<protein>
    <submittedName>
        <fullName evidence="1">Uncharacterized protein</fullName>
    </submittedName>
</protein>
<sequence>MQNIIERVLNSLPFEQLEKYWDGFKPVAFAIFDDKDVFLFNHPKCKEEHYIKLAKTEEFHACTCILFEEVPTAIVDTTLYDSFEVIYSLLVHESFHVFQHLSEESRYPNEILGFNYPIDFNNIQLRILERKRLFEAFISTDLIEKHQKINEFITLRVKRMELFPDYVECENSVETIEGTAFYVEYQALKDVSSIKENVISKYAEQLLDNNLLQINIRSSCYNSGLFICLLLDDISKNWKVEFTNSKLNLYHFFKNTYPNYMPIEVNVPNNSEEVFQIIRNAKKNKLKAFEHFNTSEGIKLTISGAIKLVGFDPNNITQLDTQAIHHNFISLKIFNKEYFIEQPVCTRFEKNFRDVHLIELFINQPPIHIENRLIIENIGEFEGDIISEEPSSIHIIVQP</sequence>
<organism evidence="1 2">
    <name type="scientific">Solibacillus palustris</name>
    <dbReference type="NCBI Taxonomy" id="2908203"/>
    <lineage>
        <taxon>Bacteria</taxon>
        <taxon>Bacillati</taxon>
        <taxon>Bacillota</taxon>
        <taxon>Bacilli</taxon>
        <taxon>Bacillales</taxon>
        <taxon>Caryophanaceae</taxon>
        <taxon>Solibacillus</taxon>
    </lineage>
</organism>
<gene>
    <name evidence="1" type="ORF">LZ480_05930</name>
</gene>
<proteinExistence type="predicted"/>
<keyword evidence="2" id="KW-1185">Reference proteome</keyword>
<dbReference type="EMBL" id="JAKZFC010000001">
    <property type="protein sequence ID" value="MCH7321428.1"/>
    <property type="molecule type" value="Genomic_DNA"/>
</dbReference>
<name>A0ABS9UBU5_9BACL</name>
<evidence type="ECO:0000313" key="2">
    <source>
        <dbReference type="Proteomes" id="UP001316087"/>
    </source>
</evidence>
<comment type="caution">
    <text evidence="1">The sequence shown here is derived from an EMBL/GenBank/DDBJ whole genome shotgun (WGS) entry which is preliminary data.</text>
</comment>
<dbReference type="RefSeq" id="WP_241368457.1">
    <property type="nucleotide sequence ID" value="NZ_JAKZFC010000001.1"/>
</dbReference>
<reference evidence="1 2" key="1">
    <citation type="submission" date="2022-03" db="EMBL/GenBank/DDBJ databases">
        <authorList>
            <person name="Jo J.-H."/>
            <person name="Im W.-T."/>
        </authorList>
    </citation>
    <scope>NUCLEOTIDE SEQUENCE [LARGE SCALE GENOMIC DNA]</scope>
    <source>
        <strain evidence="1 2">MA9</strain>
    </source>
</reference>
<accession>A0ABS9UBU5</accession>
<dbReference type="Proteomes" id="UP001316087">
    <property type="component" value="Unassembled WGS sequence"/>
</dbReference>
<evidence type="ECO:0000313" key="1">
    <source>
        <dbReference type="EMBL" id="MCH7321428.1"/>
    </source>
</evidence>